<evidence type="ECO:0000256" key="1">
    <source>
        <dbReference type="SAM" id="Phobius"/>
    </source>
</evidence>
<keyword evidence="1" id="KW-0812">Transmembrane</keyword>
<organism evidence="2 3">
    <name type="scientific">Candidatus Doudnabacteria bacterium RIFCSPHIGHO2_12_FULL_48_16</name>
    <dbReference type="NCBI Taxonomy" id="1817838"/>
    <lineage>
        <taxon>Bacteria</taxon>
        <taxon>Candidatus Doudnaibacteriota</taxon>
    </lineage>
</organism>
<evidence type="ECO:0000313" key="2">
    <source>
        <dbReference type="EMBL" id="OGE90313.1"/>
    </source>
</evidence>
<feature type="transmembrane region" description="Helical" evidence="1">
    <location>
        <begin position="20"/>
        <end position="37"/>
    </location>
</feature>
<protein>
    <submittedName>
        <fullName evidence="2">Uncharacterized protein</fullName>
    </submittedName>
</protein>
<comment type="caution">
    <text evidence="2">The sequence shown here is derived from an EMBL/GenBank/DDBJ whole genome shotgun (WGS) entry which is preliminary data.</text>
</comment>
<name>A0A1F5PK48_9BACT</name>
<dbReference type="EMBL" id="MFEY01000007">
    <property type="protein sequence ID" value="OGE90313.1"/>
    <property type="molecule type" value="Genomic_DNA"/>
</dbReference>
<evidence type="ECO:0000313" key="3">
    <source>
        <dbReference type="Proteomes" id="UP000177682"/>
    </source>
</evidence>
<accession>A0A1F5PK48</accession>
<keyword evidence="1" id="KW-1133">Transmembrane helix</keyword>
<gene>
    <name evidence="2" type="ORF">A3E29_04430</name>
</gene>
<sequence>MRRLLERLQNQPYETRVKILWITTVVIAIGLLIIWTVNLKSTIKNSDGQSAPPQEPASSELTNQFLGVERVERIAGSLKIYFTLKNETNDILNVSKTDDISLTVDEGSLHPGSLLDRQGQPLAQKVLSHTQIFGIMNFKATNDKTGVLSFDNLFLEKNPDKIFRQELDLDFDKLNQSPNVRN</sequence>
<dbReference type="Proteomes" id="UP000177682">
    <property type="component" value="Unassembled WGS sequence"/>
</dbReference>
<dbReference type="AlphaFoldDB" id="A0A1F5PK48"/>
<keyword evidence="1" id="KW-0472">Membrane</keyword>
<proteinExistence type="predicted"/>
<reference evidence="2 3" key="1">
    <citation type="journal article" date="2016" name="Nat. Commun.">
        <title>Thousands of microbial genomes shed light on interconnected biogeochemical processes in an aquifer system.</title>
        <authorList>
            <person name="Anantharaman K."/>
            <person name="Brown C.T."/>
            <person name="Hug L.A."/>
            <person name="Sharon I."/>
            <person name="Castelle C.J."/>
            <person name="Probst A.J."/>
            <person name="Thomas B.C."/>
            <person name="Singh A."/>
            <person name="Wilkins M.J."/>
            <person name="Karaoz U."/>
            <person name="Brodie E.L."/>
            <person name="Williams K.H."/>
            <person name="Hubbard S.S."/>
            <person name="Banfield J.F."/>
        </authorList>
    </citation>
    <scope>NUCLEOTIDE SEQUENCE [LARGE SCALE GENOMIC DNA]</scope>
</reference>